<organism evidence="2 3">
    <name type="scientific">Turnera subulata</name>
    <dbReference type="NCBI Taxonomy" id="218843"/>
    <lineage>
        <taxon>Eukaryota</taxon>
        <taxon>Viridiplantae</taxon>
        <taxon>Streptophyta</taxon>
        <taxon>Embryophyta</taxon>
        <taxon>Tracheophyta</taxon>
        <taxon>Spermatophyta</taxon>
        <taxon>Magnoliopsida</taxon>
        <taxon>eudicotyledons</taxon>
        <taxon>Gunneridae</taxon>
        <taxon>Pentapetalae</taxon>
        <taxon>rosids</taxon>
        <taxon>fabids</taxon>
        <taxon>Malpighiales</taxon>
        <taxon>Passifloraceae</taxon>
        <taxon>Turnera</taxon>
    </lineage>
</organism>
<dbReference type="Proteomes" id="UP001141552">
    <property type="component" value="Unassembled WGS sequence"/>
</dbReference>
<evidence type="ECO:0000313" key="3">
    <source>
        <dbReference type="Proteomes" id="UP001141552"/>
    </source>
</evidence>
<gene>
    <name evidence="2" type="ORF">Tsubulata_037746</name>
</gene>
<dbReference type="OrthoDB" id="1705899at2759"/>
<dbReference type="InterPro" id="IPR040256">
    <property type="entry name" value="At4g02000-like"/>
</dbReference>
<dbReference type="Pfam" id="PF14111">
    <property type="entry name" value="DUF4283"/>
    <property type="match status" value="1"/>
</dbReference>
<keyword evidence="3" id="KW-1185">Reference proteome</keyword>
<protein>
    <recommendedName>
        <fullName evidence="1">DUF4283 domain-containing protein</fullName>
    </recommendedName>
</protein>
<reference evidence="2" key="1">
    <citation type="submission" date="2022-02" db="EMBL/GenBank/DDBJ databases">
        <authorList>
            <person name="Henning P.M."/>
            <person name="McCubbin A.G."/>
            <person name="Shore J.S."/>
        </authorList>
    </citation>
    <scope>NUCLEOTIDE SEQUENCE</scope>
    <source>
        <strain evidence="2">F60SS</strain>
        <tissue evidence="2">Leaves</tissue>
    </source>
</reference>
<dbReference type="PANTHER" id="PTHR31286">
    <property type="entry name" value="GLYCINE-RICH CELL WALL STRUCTURAL PROTEIN 1.8-LIKE"/>
    <property type="match status" value="1"/>
</dbReference>
<evidence type="ECO:0000313" key="2">
    <source>
        <dbReference type="EMBL" id="KAJ4844437.1"/>
    </source>
</evidence>
<sequence length="165" mass="18661">MDPTGTTDTFKDCRLKLKRNPEIGKKISTLALVGRLVPIMPILPFVLSSIIDRAWKPHFSLDTKEIRRNVFLFSFENEDDRARVLRGASWTVDGNYLILREWNPKLAIEEVELKKSPFWVHVHGLTPDEMGEENCAAISAMIGELVSSDLRSGNGLGYSCIMNLK</sequence>
<evidence type="ECO:0000259" key="1">
    <source>
        <dbReference type="Pfam" id="PF14111"/>
    </source>
</evidence>
<dbReference type="AlphaFoldDB" id="A0A9Q0G752"/>
<reference evidence="2" key="2">
    <citation type="journal article" date="2023" name="Plants (Basel)">
        <title>Annotation of the Turnera subulata (Passifloraceae) Draft Genome Reveals the S-Locus Evolved after the Divergence of Turneroideae from Passifloroideae in a Stepwise Manner.</title>
        <authorList>
            <person name="Henning P.M."/>
            <person name="Roalson E.H."/>
            <person name="Mir W."/>
            <person name="McCubbin A.G."/>
            <person name="Shore J.S."/>
        </authorList>
    </citation>
    <scope>NUCLEOTIDE SEQUENCE</scope>
    <source>
        <strain evidence="2">F60SS</strain>
    </source>
</reference>
<dbReference type="PANTHER" id="PTHR31286:SF167">
    <property type="entry name" value="OS09G0268800 PROTEIN"/>
    <property type="match status" value="1"/>
</dbReference>
<accession>A0A9Q0G752</accession>
<feature type="domain" description="DUF4283" evidence="1">
    <location>
        <begin position="31"/>
        <end position="109"/>
    </location>
</feature>
<name>A0A9Q0G752_9ROSI</name>
<dbReference type="EMBL" id="JAKUCV010001946">
    <property type="protein sequence ID" value="KAJ4844437.1"/>
    <property type="molecule type" value="Genomic_DNA"/>
</dbReference>
<comment type="caution">
    <text evidence="2">The sequence shown here is derived from an EMBL/GenBank/DDBJ whole genome shotgun (WGS) entry which is preliminary data.</text>
</comment>
<proteinExistence type="predicted"/>
<feature type="non-terminal residue" evidence="2">
    <location>
        <position position="165"/>
    </location>
</feature>
<dbReference type="InterPro" id="IPR025558">
    <property type="entry name" value="DUF4283"/>
</dbReference>